<dbReference type="InterPro" id="IPR033132">
    <property type="entry name" value="GH_1_N_CS"/>
</dbReference>
<dbReference type="SUPFAM" id="SSF51445">
    <property type="entry name" value="(Trans)glycosidases"/>
    <property type="match status" value="1"/>
</dbReference>
<dbReference type="Gene3D" id="3.20.20.80">
    <property type="entry name" value="Glycosidases"/>
    <property type="match status" value="1"/>
</dbReference>
<dbReference type="InterPro" id="IPR017853">
    <property type="entry name" value="GH"/>
</dbReference>
<dbReference type="InterPro" id="IPR001360">
    <property type="entry name" value="Glyco_hydro_1"/>
</dbReference>
<comment type="caution">
    <text evidence="3">The sequence shown here is derived from an EMBL/GenBank/DDBJ whole genome shotgun (WGS) entry which is preliminary data.</text>
</comment>
<accession>A0ABS3HHG4</accession>
<organism evidence="3 4">
    <name type="scientific">Candidatus Enterococcus murrayae</name>
    <dbReference type="NCBI Taxonomy" id="2815321"/>
    <lineage>
        <taxon>Bacteria</taxon>
        <taxon>Bacillati</taxon>
        <taxon>Bacillota</taxon>
        <taxon>Bacilli</taxon>
        <taxon>Lactobacillales</taxon>
        <taxon>Enterococcaceae</taxon>
        <taxon>Enterococcus</taxon>
    </lineage>
</organism>
<comment type="similarity">
    <text evidence="2">Belongs to the glycosyl hydrolase 1 family.</text>
</comment>
<dbReference type="Proteomes" id="UP000664495">
    <property type="component" value="Unassembled WGS sequence"/>
</dbReference>
<dbReference type="RefSeq" id="WP_207108128.1">
    <property type="nucleotide sequence ID" value="NZ_JAFLVR010000020.1"/>
</dbReference>
<name>A0ABS3HHG4_9ENTE</name>
<keyword evidence="1" id="KW-0378">Hydrolase</keyword>
<keyword evidence="4" id="KW-1185">Reference proteome</keyword>
<evidence type="ECO:0000256" key="2">
    <source>
        <dbReference type="RuleBase" id="RU003690"/>
    </source>
</evidence>
<dbReference type="PROSITE" id="PS00653">
    <property type="entry name" value="GLYCOSYL_HYDROL_F1_2"/>
    <property type="match status" value="1"/>
</dbReference>
<evidence type="ECO:0000256" key="1">
    <source>
        <dbReference type="ARBA" id="ARBA00023295"/>
    </source>
</evidence>
<keyword evidence="1" id="KW-0326">Glycosidase</keyword>
<dbReference type="PANTHER" id="PTHR10353">
    <property type="entry name" value="GLYCOSYL HYDROLASE"/>
    <property type="match status" value="1"/>
</dbReference>
<dbReference type="EMBL" id="JAFLVR010000020">
    <property type="protein sequence ID" value="MBO0452355.1"/>
    <property type="molecule type" value="Genomic_DNA"/>
</dbReference>
<reference evidence="3 4" key="1">
    <citation type="submission" date="2021-03" db="EMBL/GenBank/DDBJ databases">
        <title>Enterococcal diversity collection.</title>
        <authorList>
            <person name="Gilmore M.S."/>
            <person name="Schwartzman J."/>
            <person name="Van Tyne D."/>
            <person name="Martin M."/>
            <person name="Earl A.M."/>
            <person name="Manson A.L."/>
            <person name="Straub T."/>
            <person name="Salamzade R."/>
            <person name="Saavedra J."/>
            <person name="Lebreton F."/>
            <person name="Prichula J."/>
            <person name="Schaufler K."/>
            <person name="Gaca A."/>
            <person name="Sgardioli B."/>
            <person name="Wagenaar J."/>
            <person name="Strong T."/>
        </authorList>
    </citation>
    <scope>NUCLEOTIDE SEQUENCE [LARGE SCALE GENOMIC DNA]</scope>
    <source>
        <strain evidence="3 4">MJM16</strain>
    </source>
</reference>
<dbReference type="PANTHER" id="PTHR10353:SF122">
    <property type="entry name" value="6-PHOSPHO-BETA-GLUCOSIDASE ASCB-RELATED"/>
    <property type="match status" value="1"/>
</dbReference>
<dbReference type="PRINTS" id="PR00131">
    <property type="entry name" value="GLHYDRLASE1"/>
</dbReference>
<evidence type="ECO:0000313" key="3">
    <source>
        <dbReference type="EMBL" id="MBO0452355.1"/>
    </source>
</evidence>
<evidence type="ECO:0000313" key="4">
    <source>
        <dbReference type="Proteomes" id="UP000664495"/>
    </source>
</evidence>
<proteinExistence type="inferred from homology"/>
<protein>
    <submittedName>
        <fullName evidence="3">Family 1 glycosylhydrolase</fullName>
    </submittedName>
</protein>
<sequence length="482" mass="54933">MEVENVTKLSKDFLWGGSIAAHQLEGAWQEGGKGPAIMDFATSGSATTPREYTKTIEAGRQYPSHEGIDFYHRYKEDIKLFGEMGFKSLRISIDWSRIYPNGDEDTPNSEGLAYYQSVVDELLKNGIEPIVTMYHFELPMNLVTKYGSWKNRQVVDFYLRFVGTMVNALRGKVKYWVTFNEMNHIDPQTEASDMFTYILAGLKYSELEGNKKEILALLGYNMTLASVKATKLIHEIDPESKVGCVFGITPTYPINCDPINVLNAFKEMDRDFYQIDAMCNGEFPAYKLREYADMGIEIGFTEEDKQAFTEGKLDFIGMNYYMSAVAMYEGGEEDEGSLFGGVQNPFLEKSKWGWGIDPIGLRYLLNYTYRRYGLPIIICENGLGAADEVGSDGVVHDDYRIDFLQKHLSELKKAVEEDKVDCFGYLMWGPIDLVSATTGEMKKRYGFIYVDKHDDGTGDLSRKPKDSFYWYQHLIETNGEEL</sequence>
<gene>
    <name evidence="3" type="ORF">JZO85_08750</name>
</gene>
<dbReference type="Pfam" id="PF00232">
    <property type="entry name" value="Glyco_hydro_1"/>
    <property type="match status" value="1"/>
</dbReference>